<organism evidence="2 3">
    <name type="scientific">Lyophyllum shimeji</name>
    <name type="common">Hon-shimeji</name>
    <name type="synonym">Tricholoma shimeji</name>
    <dbReference type="NCBI Taxonomy" id="47721"/>
    <lineage>
        <taxon>Eukaryota</taxon>
        <taxon>Fungi</taxon>
        <taxon>Dikarya</taxon>
        <taxon>Basidiomycota</taxon>
        <taxon>Agaricomycotina</taxon>
        <taxon>Agaricomycetes</taxon>
        <taxon>Agaricomycetidae</taxon>
        <taxon>Agaricales</taxon>
        <taxon>Tricholomatineae</taxon>
        <taxon>Lyophyllaceae</taxon>
        <taxon>Lyophyllum</taxon>
    </lineage>
</organism>
<feature type="compositionally biased region" description="Low complexity" evidence="1">
    <location>
        <begin position="112"/>
        <end position="123"/>
    </location>
</feature>
<dbReference type="OrthoDB" id="2964597at2759"/>
<evidence type="ECO:0000313" key="2">
    <source>
        <dbReference type="EMBL" id="GLB33288.1"/>
    </source>
</evidence>
<keyword evidence="3" id="KW-1185">Reference proteome</keyword>
<feature type="compositionally biased region" description="Basic and acidic residues" evidence="1">
    <location>
        <begin position="1"/>
        <end position="22"/>
    </location>
</feature>
<feature type="compositionally biased region" description="Basic and acidic residues" evidence="1">
    <location>
        <begin position="189"/>
        <end position="210"/>
    </location>
</feature>
<gene>
    <name evidence="2" type="ORF">LshimejAT787_0101720</name>
</gene>
<feature type="region of interest" description="Disordered" evidence="1">
    <location>
        <begin position="413"/>
        <end position="437"/>
    </location>
</feature>
<dbReference type="EMBL" id="BRPK01000001">
    <property type="protein sequence ID" value="GLB33288.1"/>
    <property type="molecule type" value="Genomic_DNA"/>
</dbReference>
<dbReference type="Proteomes" id="UP001063166">
    <property type="component" value="Unassembled WGS sequence"/>
</dbReference>
<protein>
    <submittedName>
        <fullName evidence="2">Uncharacterized protein</fullName>
    </submittedName>
</protein>
<name>A0A9P3PD73_LYOSH</name>
<dbReference type="AlphaFoldDB" id="A0A9P3PD73"/>
<accession>A0A9P3PD73</accession>
<reference evidence="2" key="1">
    <citation type="submission" date="2022-07" db="EMBL/GenBank/DDBJ databases">
        <title>The genome of Lyophyllum shimeji provides insight into the initial evolution of ectomycorrhizal fungal genome.</title>
        <authorList>
            <person name="Kobayashi Y."/>
            <person name="Shibata T."/>
            <person name="Hirakawa H."/>
            <person name="Shigenobu S."/>
            <person name="Nishiyama T."/>
            <person name="Yamada A."/>
            <person name="Hasebe M."/>
            <person name="Kawaguchi M."/>
        </authorList>
    </citation>
    <scope>NUCLEOTIDE SEQUENCE</scope>
    <source>
        <strain evidence="2">AT787</strain>
    </source>
</reference>
<feature type="compositionally biased region" description="Low complexity" evidence="1">
    <location>
        <begin position="222"/>
        <end position="231"/>
    </location>
</feature>
<comment type="caution">
    <text evidence="2">The sequence shown here is derived from an EMBL/GenBank/DDBJ whole genome shotgun (WGS) entry which is preliminary data.</text>
</comment>
<sequence>MNHDVDDPEKGLRYEHAKREGRAPYNTQKPHLLTRIRNFNQLAISSIGSAFSGSLSAMTSYVLQEGPRPLASADYDSDTWNYAYDLEAGGAYIGHVQNHRGSSYEACSSVGTSTPTQTRSTSPLQLSRLSDVKHFSYHQRLRSESTWEEPSGTPPLTPDSFEDVALPSPLVPRDLDDQDNQEEYDDVEYDRAHSHSLEIKEGKKPERPSADCDDILNDDSPKSASTSISISRDIDSKPQNGPSVAVNDDHDEWYGLEYILELSCRERLPSDTKSAGEHSRSRESWAAIHQGRIQPFLEDYYQWKNWHRYLDRRDQRRKHQRGWEFKARSRDLAWLYADEMKTRDVMYWQKEVYGVVGEDVKERLSTLARHRPDPHSPPKKHGLGWYLKRSRSVACLRELRPLPELRLRLEPRNYEMDDNDTPPEELALDEYPLSLAD</sequence>
<feature type="region of interest" description="Disordered" evidence="1">
    <location>
        <begin position="1"/>
        <end position="29"/>
    </location>
</feature>
<feature type="region of interest" description="Disordered" evidence="1">
    <location>
        <begin position="141"/>
        <end position="248"/>
    </location>
</feature>
<feature type="compositionally biased region" description="Acidic residues" evidence="1">
    <location>
        <begin position="176"/>
        <end position="188"/>
    </location>
</feature>
<evidence type="ECO:0000313" key="3">
    <source>
        <dbReference type="Proteomes" id="UP001063166"/>
    </source>
</evidence>
<proteinExistence type="predicted"/>
<evidence type="ECO:0000256" key="1">
    <source>
        <dbReference type="SAM" id="MobiDB-lite"/>
    </source>
</evidence>
<feature type="region of interest" description="Disordered" evidence="1">
    <location>
        <begin position="103"/>
        <end position="124"/>
    </location>
</feature>
<feature type="compositionally biased region" description="Acidic residues" evidence="1">
    <location>
        <begin position="416"/>
        <end position="428"/>
    </location>
</feature>